<gene>
    <name evidence="1" type="ORF">M5X04_27040</name>
</gene>
<organism evidence="1 2">
    <name type="scientific">Paenibacillus alvei</name>
    <name type="common">Bacillus alvei</name>
    <dbReference type="NCBI Taxonomy" id="44250"/>
    <lineage>
        <taxon>Bacteria</taxon>
        <taxon>Bacillati</taxon>
        <taxon>Bacillota</taxon>
        <taxon>Bacilli</taxon>
        <taxon>Bacillales</taxon>
        <taxon>Paenibacillaceae</taxon>
        <taxon>Paenibacillus</taxon>
    </lineage>
</organism>
<evidence type="ECO:0000313" key="1">
    <source>
        <dbReference type="EMBL" id="MCY9532970.1"/>
    </source>
</evidence>
<sequence length="517" mass="57997">MIETGKQFPPQGHIERLARYQRGKTIFDGKPYEMFDRAAALLKDTPAAPQLKTLYIACNIVDVLLTKPSDLLVGEPPTYESGKPDDSTEQKALNSIVEENDLTARIHESVIGAGYRGDAFFKVRYGFTQDFSAIPEGLSPPDAKQESIIEPVDASIVFPELARGSKKKFKAVNIAWVEWVEEPNGFFTSKFSREKMTAIPYLNVERHVPGYIIYERYRLHPNGIDNQYGAPVELFRIGEKIETGREEDIVETGVARPLVFHIPYKSVDDRWHGISGIEKIESLLAAINDRLVQIDYILWKHSDPTGYGPDDIDEDASVRFGGRYIPINKDDVVPGYMTWNSQLEGAFKELDYLLGMVFQMSETPQWLFGTTLAGDTRGGTGTSHTDSGAIKARFMPILAKVNRIRVHVDKAIRDALWTAMELENFANRGVDGFEPYTPVYPKIAWNDGLPVDEKEQAEIAQIRTGGKSTLDVHTAIKRLDGLDDSHTTAIMARIKQDEKDAYGTVDSTVFNEVEVIE</sequence>
<protein>
    <submittedName>
        <fullName evidence="1">Phage portal protein</fullName>
    </submittedName>
</protein>
<reference evidence="1 2" key="1">
    <citation type="submission" date="2022-05" db="EMBL/GenBank/DDBJ databases">
        <title>Genome Sequencing of Bee-Associated Microbes.</title>
        <authorList>
            <person name="Dunlap C."/>
        </authorList>
    </citation>
    <scope>NUCLEOTIDE SEQUENCE [LARGE SCALE GENOMIC DNA]</scope>
    <source>
        <strain evidence="1 2">NRRL NRS-750</strain>
    </source>
</reference>
<keyword evidence="2" id="KW-1185">Reference proteome</keyword>
<name>A0ABT4EIN5_PAEAL</name>
<dbReference type="Proteomes" id="UP001527090">
    <property type="component" value="Unassembled WGS sequence"/>
</dbReference>
<evidence type="ECO:0000313" key="2">
    <source>
        <dbReference type="Proteomes" id="UP001527090"/>
    </source>
</evidence>
<dbReference type="EMBL" id="JAMDLY010000024">
    <property type="protein sequence ID" value="MCY9532970.1"/>
    <property type="molecule type" value="Genomic_DNA"/>
</dbReference>
<accession>A0ABT4EIN5</accession>
<dbReference type="RefSeq" id="WP_268633051.1">
    <property type="nucleotide sequence ID" value="NZ_JAMDLY010000024.1"/>
</dbReference>
<proteinExistence type="predicted"/>
<comment type="caution">
    <text evidence="1">The sequence shown here is derived from an EMBL/GenBank/DDBJ whole genome shotgun (WGS) entry which is preliminary data.</text>
</comment>